<dbReference type="SUPFAM" id="SSF48371">
    <property type="entry name" value="ARM repeat"/>
    <property type="match status" value="1"/>
</dbReference>
<evidence type="ECO:0000256" key="1">
    <source>
        <dbReference type="ARBA" id="ARBA00004282"/>
    </source>
</evidence>
<keyword evidence="4" id="KW-0130">Cell adhesion</keyword>
<name>A0A3Q2PQ68_FUNHE</name>
<evidence type="ECO:0000256" key="6">
    <source>
        <dbReference type="PROSITE-ProRule" id="PRU00259"/>
    </source>
</evidence>
<keyword evidence="9" id="KW-1185">Reference proteome</keyword>
<dbReference type="InterPro" id="IPR011989">
    <property type="entry name" value="ARM-like"/>
</dbReference>
<dbReference type="GeneTree" id="ENSGT00940000156735"/>
<reference evidence="8" key="1">
    <citation type="submission" date="2025-08" db="UniProtKB">
        <authorList>
            <consortium name="Ensembl"/>
        </authorList>
    </citation>
    <scope>IDENTIFICATION</scope>
</reference>
<accession>A0A3Q2PQ68</accession>
<dbReference type="Proteomes" id="UP000265000">
    <property type="component" value="Unplaced"/>
</dbReference>
<dbReference type="SMART" id="SM00185">
    <property type="entry name" value="ARM"/>
    <property type="match status" value="6"/>
</dbReference>
<dbReference type="GO" id="GO:0005737">
    <property type="term" value="C:cytoplasm"/>
    <property type="evidence" value="ECO:0007669"/>
    <property type="project" value="TreeGrafter"/>
</dbReference>
<comment type="similarity">
    <text evidence="2">Belongs to the beta-catenin family.</text>
</comment>
<feature type="compositionally biased region" description="Polar residues" evidence="7">
    <location>
        <begin position="142"/>
        <end position="181"/>
    </location>
</feature>
<dbReference type="InterPro" id="IPR000225">
    <property type="entry name" value="Armadillo"/>
</dbReference>
<dbReference type="Ensembl" id="ENSFHET00000023964.1">
    <property type="protein sequence ID" value="ENSFHEP00000015758.1"/>
    <property type="gene ID" value="ENSFHEG00000017390.1"/>
</dbReference>
<dbReference type="GO" id="GO:0098609">
    <property type="term" value="P:cell-cell adhesion"/>
    <property type="evidence" value="ECO:0007669"/>
    <property type="project" value="InterPro"/>
</dbReference>
<dbReference type="GO" id="GO:0005886">
    <property type="term" value="C:plasma membrane"/>
    <property type="evidence" value="ECO:0007669"/>
    <property type="project" value="TreeGrafter"/>
</dbReference>
<evidence type="ECO:0000256" key="7">
    <source>
        <dbReference type="SAM" id="MobiDB-lite"/>
    </source>
</evidence>
<feature type="region of interest" description="Disordered" evidence="7">
    <location>
        <begin position="24"/>
        <end position="68"/>
    </location>
</feature>
<dbReference type="STRING" id="8078.ENSFHEP00000015758"/>
<feature type="compositionally biased region" description="Low complexity" evidence="7">
    <location>
        <begin position="182"/>
        <end position="207"/>
    </location>
</feature>
<dbReference type="GO" id="GO:0005912">
    <property type="term" value="C:adherens junction"/>
    <property type="evidence" value="ECO:0007669"/>
    <property type="project" value="TreeGrafter"/>
</dbReference>
<dbReference type="PANTHER" id="PTHR10372:SF3">
    <property type="entry name" value="PLAKOPHILIN-1"/>
    <property type="match status" value="1"/>
</dbReference>
<dbReference type="PANTHER" id="PTHR10372">
    <property type="entry name" value="PLAKOPHILLIN-RELATED"/>
    <property type="match status" value="1"/>
</dbReference>
<evidence type="ECO:0000256" key="5">
    <source>
        <dbReference type="ARBA" id="ARBA00022949"/>
    </source>
</evidence>
<dbReference type="AlphaFoldDB" id="A0A3Q2PQ68"/>
<sequence length="800" mass="88238">MSKGDPLKTAMSIGNVDDTSLALPARNQCGSGEQRVRAQVQTVRRMKSRHSSSSKSESTLSPTSPVSDSMLWESAKVQSKVSNGSMFLSNGFSKNFSTDRSVNNHRLINNLKGSTVRQKSMTTGYHQDRKYAAVGRSVTLGHANTSRSDSGFVWQNNVQHPSIPQPSSSWHSMPQPFSSRHSIPQPSISRHSIPQPSIPQISITQPSIPRLSITQPSVKLLSVPQPSIPQQRHSGVEQWGNRSIYMNQSSTNGHYITRSISHPQPLYTVNGSGLTHNKSQYIGSQPDVSKTHVQQTVTDSSSKTKVISGVNGNAVNADITMKEAVQFLSSNDEHYQNCGASYIQHNTFTDDKAKEEVLKLKGIHPLVGRLRSPNSQVKQTVSAALRNLSYKNEACKDEIHRCDGIPEAVAQLRESESAELDKQLTGLLWNLSSSDNLKPDLLKNALPVLMERVILPHTTDPRKTEKDPELFLHATGCLRNLSSAKQVSRQMMRKCQGLVDSLAGHMRYCLETGKTDDESLENCVCVLHNLTFQLESEVPNLFTKIHALSKNMTRSTSQNNDNPVGCFSSHSKAPQMERTFDYPVMEDPQPKGVAHLIHSTTLQDYLTLLQSSSREELQEVSCGTLQNLTAHEGIVSNVMSQIIVQKLNGLPNIIPFLKSEKVNLQKISVALVGNLIKNPSLHQAMDRKTLPPLLGIITEGTSGANQSDDTLAMACQAASGLVLSDVEFTKRYLKHSLIQSLGSISQNIYFPKSNKAAAILLIKLWSDKELQSFLKKEGMNKSSFVNDTTMAVHRSLQIVD</sequence>
<dbReference type="GO" id="GO:0005634">
    <property type="term" value="C:nucleus"/>
    <property type="evidence" value="ECO:0007669"/>
    <property type="project" value="TreeGrafter"/>
</dbReference>
<evidence type="ECO:0000313" key="8">
    <source>
        <dbReference type="Ensembl" id="ENSFHEP00000015758.1"/>
    </source>
</evidence>
<organism evidence="8 9">
    <name type="scientific">Fundulus heteroclitus</name>
    <name type="common">Killifish</name>
    <name type="synonym">Mummichog</name>
    <dbReference type="NCBI Taxonomy" id="8078"/>
    <lineage>
        <taxon>Eukaryota</taxon>
        <taxon>Metazoa</taxon>
        <taxon>Chordata</taxon>
        <taxon>Craniata</taxon>
        <taxon>Vertebrata</taxon>
        <taxon>Euteleostomi</taxon>
        <taxon>Actinopterygii</taxon>
        <taxon>Neopterygii</taxon>
        <taxon>Teleostei</taxon>
        <taxon>Neoteleostei</taxon>
        <taxon>Acanthomorphata</taxon>
        <taxon>Ovalentaria</taxon>
        <taxon>Atherinomorphae</taxon>
        <taxon>Cyprinodontiformes</taxon>
        <taxon>Fundulidae</taxon>
        <taxon>Fundulus</taxon>
    </lineage>
</organism>
<evidence type="ECO:0000256" key="4">
    <source>
        <dbReference type="ARBA" id="ARBA00022889"/>
    </source>
</evidence>
<dbReference type="InterPro" id="IPR028435">
    <property type="entry name" value="Plakophilin/d_Catenin"/>
</dbReference>
<comment type="subcellular location">
    <subcellularLocation>
        <location evidence="1">Cell junction</location>
    </subcellularLocation>
</comment>
<evidence type="ECO:0000256" key="2">
    <source>
        <dbReference type="ARBA" id="ARBA00005462"/>
    </source>
</evidence>
<feature type="repeat" description="ARM" evidence="6">
    <location>
        <begin position="361"/>
        <end position="393"/>
    </location>
</feature>
<dbReference type="InterPro" id="IPR016024">
    <property type="entry name" value="ARM-type_fold"/>
</dbReference>
<keyword evidence="5" id="KW-0965">Cell junction</keyword>
<protein>
    <submittedName>
        <fullName evidence="8">Plakophilin 1b</fullName>
    </submittedName>
</protein>
<evidence type="ECO:0000256" key="3">
    <source>
        <dbReference type="ARBA" id="ARBA00022737"/>
    </source>
</evidence>
<dbReference type="PROSITE" id="PS50176">
    <property type="entry name" value="ARM_REPEAT"/>
    <property type="match status" value="1"/>
</dbReference>
<dbReference type="Gene3D" id="1.25.10.10">
    <property type="entry name" value="Leucine-rich Repeat Variant"/>
    <property type="match status" value="1"/>
</dbReference>
<feature type="compositionally biased region" description="Low complexity" evidence="7">
    <location>
        <begin position="53"/>
        <end position="64"/>
    </location>
</feature>
<proteinExistence type="inferred from homology"/>
<reference evidence="8" key="2">
    <citation type="submission" date="2025-09" db="UniProtKB">
        <authorList>
            <consortium name="Ensembl"/>
        </authorList>
    </citation>
    <scope>IDENTIFICATION</scope>
</reference>
<feature type="region of interest" description="Disordered" evidence="7">
    <location>
        <begin position="142"/>
        <end position="207"/>
    </location>
</feature>
<evidence type="ECO:0000313" key="9">
    <source>
        <dbReference type="Proteomes" id="UP000265000"/>
    </source>
</evidence>
<keyword evidence="3" id="KW-0677">Repeat</keyword>